<evidence type="ECO:0000313" key="3">
    <source>
        <dbReference type="EMBL" id="TDG21690.1"/>
    </source>
</evidence>
<dbReference type="PANTHER" id="PTHR35174">
    <property type="entry name" value="BLL7171 PROTEIN-RELATED"/>
    <property type="match status" value="1"/>
</dbReference>
<dbReference type="InterPro" id="IPR011008">
    <property type="entry name" value="Dimeric_a/b-barrel"/>
</dbReference>
<gene>
    <name evidence="3" type="ORF">EYW47_20130</name>
</gene>
<comment type="similarity">
    <text evidence="1">Belongs to the YciI family.</text>
</comment>
<dbReference type="SUPFAM" id="SSF54909">
    <property type="entry name" value="Dimeric alpha+beta barrel"/>
    <property type="match status" value="1"/>
</dbReference>
<name>A0A4V2ZYR2_9BURK</name>
<protein>
    <submittedName>
        <fullName evidence="3">YciI family protein</fullName>
    </submittedName>
</protein>
<dbReference type="OrthoDB" id="9807535at2"/>
<feature type="domain" description="YCII-related" evidence="2">
    <location>
        <begin position="1"/>
        <end position="117"/>
    </location>
</feature>
<proteinExistence type="inferred from homology"/>
<evidence type="ECO:0000259" key="2">
    <source>
        <dbReference type="Pfam" id="PF03795"/>
    </source>
</evidence>
<evidence type="ECO:0000313" key="4">
    <source>
        <dbReference type="Proteomes" id="UP000295722"/>
    </source>
</evidence>
<evidence type="ECO:0000256" key="1">
    <source>
        <dbReference type="ARBA" id="ARBA00007689"/>
    </source>
</evidence>
<dbReference type="InterPro" id="IPR005545">
    <property type="entry name" value="YCII"/>
</dbReference>
<dbReference type="Gene3D" id="3.30.70.1060">
    <property type="entry name" value="Dimeric alpha+beta barrel"/>
    <property type="match status" value="1"/>
</dbReference>
<dbReference type="Pfam" id="PF03795">
    <property type="entry name" value="YCII"/>
    <property type="match status" value="1"/>
</dbReference>
<dbReference type="EMBL" id="SMRP01000010">
    <property type="protein sequence ID" value="TDG21690.1"/>
    <property type="molecule type" value="Genomic_DNA"/>
</dbReference>
<organism evidence="3 4">
    <name type="scientific">Paraburkholderia silviterrae</name>
    <dbReference type="NCBI Taxonomy" id="2528715"/>
    <lineage>
        <taxon>Bacteria</taxon>
        <taxon>Pseudomonadati</taxon>
        <taxon>Pseudomonadota</taxon>
        <taxon>Betaproteobacteria</taxon>
        <taxon>Burkholderiales</taxon>
        <taxon>Burkholderiaceae</taxon>
        <taxon>Paraburkholderia</taxon>
    </lineage>
</organism>
<reference evidence="3 4" key="1">
    <citation type="submission" date="2019-03" db="EMBL/GenBank/DDBJ databases">
        <title>Paraburkholderia sp. 4M-K11, isolated from subtropical forest soil.</title>
        <authorList>
            <person name="Gao Z.-H."/>
            <person name="Qiu L.-H."/>
        </authorList>
    </citation>
    <scope>NUCLEOTIDE SEQUENCE [LARGE SCALE GENOMIC DNA]</scope>
    <source>
        <strain evidence="3 4">4M-K11</strain>
    </source>
</reference>
<comment type="caution">
    <text evidence="3">The sequence shown here is derived from an EMBL/GenBank/DDBJ whole genome shotgun (WGS) entry which is preliminary data.</text>
</comment>
<dbReference type="AlphaFoldDB" id="A0A4V2ZYR2"/>
<keyword evidence="4" id="KW-1185">Reference proteome</keyword>
<sequence>MRFMIMVRANAMSESGETPDDPEMFAEMAAYHEELAKAGVLLDASGLQPSARGFRVHYTDGKPAIVDGPFAETKELIAGYTLIQVRSRDEALEWARRFPAPFGKHADGEIEVRQLFELDDFAPCEGIERFRKLEVGSNAK</sequence>
<accession>A0A4V2ZYR2</accession>
<dbReference type="RefSeq" id="WP_133196608.1">
    <property type="nucleotide sequence ID" value="NZ_JBHUCW010000038.1"/>
</dbReference>
<dbReference type="Proteomes" id="UP000295722">
    <property type="component" value="Unassembled WGS sequence"/>
</dbReference>